<organism evidence="1 2">
    <name type="scientific">Channa argus</name>
    <name type="common">Northern snakehead</name>
    <name type="synonym">Ophicephalus argus</name>
    <dbReference type="NCBI Taxonomy" id="215402"/>
    <lineage>
        <taxon>Eukaryota</taxon>
        <taxon>Metazoa</taxon>
        <taxon>Chordata</taxon>
        <taxon>Craniata</taxon>
        <taxon>Vertebrata</taxon>
        <taxon>Euteleostomi</taxon>
        <taxon>Actinopterygii</taxon>
        <taxon>Neopterygii</taxon>
        <taxon>Teleostei</taxon>
        <taxon>Neoteleostei</taxon>
        <taxon>Acanthomorphata</taxon>
        <taxon>Anabantaria</taxon>
        <taxon>Anabantiformes</taxon>
        <taxon>Channoidei</taxon>
        <taxon>Channidae</taxon>
        <taxon>Channa</taxon>
    </lineage>
</organism>
<gene>
    <name evidence="1" type="ORF">EXN66_Car008207</name>
</gene>
<dbReference type="AlphaFoldDB" id="A0A6G1PQA7"/>
<proteinExistence type="predicted"/>
<sequence>MISRRPLQSTDGRMWKRNPTTFIHHGCFQGRELDGTFFFSVSMEIIKALRV</sequence>
<dbReference type="EMBL" id="CM015719">
    <property type="protein sequence ID" value="KAF3692531.1"/>
    <property type="molecule type" value="Genomic_DNA"/>
</dbReference>
<dbReference type="Proteomes" id="UP000503349">
    <property type="component" value="Chromosome 8"/>
</dbReference>
<name>A0A6G1PQA7_CHAAH</name>
<reference evidence="1 2" key="1">
    <citation type="submission" date="2019-02" db="EMBL/GenBank/DDBJ databases">
        <title>Opniocepnalus argus genome.</title>
        <authorList>
            <person name="Zhou C."/>
            <person name="Xiao S."/>
        </authorList>
    </citation>
    <scope>NUCLEOTIDE SEQUENCE [LARGE SCALE GENOMIC DNA]</scope>
    <source>
        <strain evidence="1">OARG1902GOOAL</strain>
        <tissue evidence="1">Muscle</tissue>
    </source>
</reference>
<accession>A0A6G1PQA7</accession>
<keyword evidence="2" id="KW-1185">Reference proteome</keyword>
<reference evidence="2" key="2">
    <citation type="submission" date="2019-02" db="EMBL/GenBank/DDBJ databases">
        <title>Opniocepnalus argus Var Kimnra genome.</title>
        <authorList>
            <person name="Zhou C."/>
            <person name="Xiao S."/>
        </authorList>
    </citation>
    <scope>NUCLEOTIDE SEQUENCE [LARGE SCALE GENOMIC DNA]</scope>
</reference>
<evidence type="ECO:0000313" key="2">
    <source>
        <dbReference type="Proteomes" id="UP000503349"/>
    </source>
</evidence>
<protein>
    <submittedName>
        <fullName evidence="1">Uncharacterized protein</fullName>
    </submittedName>
</protein>
<evidence type="ECO:0000313" key="1">
    <source>
        <dbReference type="EMBL" id="KAF3692531.1"/>
    </source>
</evidence>